<reference evidence="3 4" key="1">
    <citation type="submission" date="2014-07" db="EMBL/GenBank/DDBJ databases">
        <authorList>
            <person name="Wibberg Daniel"/>
        </authorList>
    </citation>
    <scope>NUCLEOTIDE SEQUENCE [LARGE SCALE GENOMIC DNA]</scope>
</reference>
<dbReference type="PANTHER" id="PTHR30204:SF90">
    <property type="entry name" value="HTH-TYPE TRANSCRIPTIONAL ACTIVATOR MTA"/>
    <property type="match status" value="1"/>
</dbReference>
<dbReference type="GO" id="GO:0003677">
    <property type="term" value="F:DNA binding"/>
    <property type="evidence" value="ECO:0007669"/>
    <property type="project" value="UniProtKB-KW"/>
</dbReference>
<dbReference type="Pfam" id="PF13411">
    <property type="entry name" value="MerR_1"/>
    <property type="match status" value="1"/>
</dbReference>
<dbReference type="EMBL" id="CCRF01000023">
    <property type="protein sequence ID" value="CEE00541.1"/>
    <property type="molecule type" value="Genomic_DNA"/>
</dbReference>
<organism evidence="3 4">
    <name type="scientific">Caldibacillus thermoamylovorans</name>
    <dbReference type="NCBI Taxonomy" id="35841"/>
    <lineage>
        <taxon>Bacteria</taxon>
        <taxon>Bacillati</taxon>
        <taxon>Bacillota</taxon>
        <taxon>Bacilli</taxon>
        <taxon>Bacillales</taxon>
        <taxon>Bacillaceae</taxon>
        <taxon>Caldibacillus</taxon>
    </lineage>
</organism>
<feature type="domain" description="HTH merR-type" evidence="2">
    <location>
        <begin position="1"/>
        <end position="71"/>
    </location>
</feature>
<dbReference type="Gene3D" id="1.10.1660.10">
    <property type="match status" value="1"/>
</dbReference>
<dbReference type="PATRIC" id="fig|35841.9.peg.1538"/>
<name>A0A090IR47_9BACI</name>
<gene>
    <name evidence="3" type="ORF">BT1A1_0687</name>
</gene>
<keyword evidence="1" id="KW-0238">DNA-binding</keyword>
<dbReference type="CDD" id="cd01106">
    <property type="entry name" value="HTH_TipAL-Mta"/>
    <property type="match status" value="1"/>
</dbReference>
<evidence type="ECO:0000313" key="3">
    <source>
        <dbReference type="EMBL" id="CEE00541.1"/>
    </source>
</evidence>
<dbReference type="InterPro" id="IPR000551">
    <property type="entry name" value="MerR-type_HTH_dom"/>
</dbReference>
<dbReference type="InterPro" id="IPR009061">
    <property type="entry name" value="DNA-bd_dom_put_sf"/>
</dbReference>
<accession>A0A090IR47</accession>
<proteinExistence type="predicted"/>
<dbReference type="Proteomes" id="UP000040576">
    <property type="component" value="Unassembled WGS sequence"/>
</dbReference>
<dbReference type="PROSITE" id="PS50937">
    <property type="entry name" value="HTH_MERR_2"/>
    <property type="match status" value="1"/>
</dbReference>
<keyword evidence="4" id="KW-1185">Reference proteome</keyword>
<dbReference type="AlphaFoldDB" id="A0A090IR47"/>
<evidence type="ECO:0000313" key="4">
    <source>
        <dbReference type="Proteomes" id="UP000040576"/>
    </source>
</evidence>
<evidence type="ECO:0000256" key="1">
    <source>
        <dbReference type="ARBA" id="ARBA00023125"/>
    </source>
</evidence>
<dbReference type="InterPro" id="IPR047057">
    <property type="entry name" value="MerR_fam"/>
</dbReference>
<dbReference type="SMART" id="SM00422">
    <property type="entry name" value="HTH_MERR"/>
    <property type="match status" value="1"/>
</dbReference>
<dbReference type="SUPFAM" id="SSF46955">
    <property type="entry name" value="Putative DNA-binding domain"/>
    <property type="match status" value="1"/>
</dbReference>
<dbReference type="PANTHER" id="PTHR30204">
    <property type="entry name" value="REDOX-CYCLING DRUG-SENSING TRANSCRIPTIONAL ACTIVATOR SOXR"/>
    <property type="match status" value="1"/>
</dbReference>
<protein>
    <recommendedName>
        <fullName evidence="2">HTH merR-type domain-containing protein</fullName>
    </recommendedName>
</protein>
<evidence type="ECO:0000259" key="2">
    <source>
        <dbReference type="PROSITE" id="PS50937"/>
    </source>
</evidence>
<sequence>MSMKVKEAAELVGASIRTLHHYDQTGLLTLKETTASGYRLNSEEELEKLQQDLFFRELGFSLKEIRTIIHSPSFNQQEALILQRKMLKEERWQQ</sequence>
<dbReference type="GO" id="GO:0003700">
    <property type="term" value="F:DNA-binding transcription factor activity"/>
    <property type="evidence" value="ECO:0007669"/>
    <property type="project" value="InterPro"/>
</dbReference>